<dbReference type="PANTHER" id="PTHR47235">
    <property type="entry name" value="BLR6548 PROTEIN"/>
    <property type="match status" value="1"/>
</dbReference>
<dbReference type="AlphaFoldDB" id="A0A0K1PQU2"/>
<accession>A0A0K1PQU2</accession>
<dbReference type="RefSeq" id="WP_169927459.1">
    <property type="nucleotide sequence ID" value="NZ_CP012333.1"/>
</dbReference>
<dbReference type="STRING" id="1391654.AKJ09_02562"/>
<organism evidence="1 2">
    <name type="scientific">Labilithrix luteola</name>
    <dbReference type="NCBI Taxonomy" id="1391654"/>
    <lineage>
        <taxon>Bacteria</taxon>
        <taxon>Pseudomonadati</taxon>
        <taxon>Myxococcota</taxon>
        <taxon>Polyangia</taxon>
        <taxon>Polyangiales</taxon>
        <taxon>Labilitrichaceae</taxon>
        <taxon>Labilithrix</taxon>
    </lineage>
</organism>
<keyword evidence="1" id="KW-0418">Kinase</keyword>
<dbReference type="SUPFAM" id="SSF53822">
    <property type="entry name" value="Periplasmic binding protein-like I"/>
    <property type="match status" value="2"/>
</dbReference>
<dbReference type="Proteomes" id="UP000064967">
    <property type="component" value="Chromosome"/>
</dbReference>
<dbReference type="InterPro" id="IPR028082">
    <property type="entry name" value="Peripla_BP_I"/>
</dbReference>
<evidence type="ECO:0000313" key="1">
    <source>
        <dbReference type="EMBL" id="AKU95898.1"/>
    </source>
</evidence>
<proteinExistence type="predicted"/>
<dbReference type="PROSITE" id="PS51257">
    <property type="entry name" value="PROKAR_LIPOPROTEIN"/>
    <property type="match status" value="1"/>
</dbReference>
<evidence type="ECO:0000313" key="2">
    <source>
        <dbReference type="Proteomes" id="UP000064967"/>
    </source>
</evidence>
<keyword evidence="2" id="KW-1185">Reference proteome</keyword>
<reference evidence="1 2" key="1">
    <citation type="submission" date="2015-08" db="EMBL/GenBank/DDBJ databases">
        <authorList>
            <person name="Babu N.S."/>
            <person name="Beckwith C.J."/>
            <person name="Beseler K.G."/>
            <person name="Brison A."/>
            <person name="Carone J.V."/>
            <person name="Caskin T.P."/>
            <person name="Diamond M."/>
            <person name="Durham M.E."/>
            <person name="Foxe J.M."/>
            <person name="Go M."/>
            <person name="Henderson B.A."/>
            <person name="Jones I.B."/>
            <person name="McGettigan J.A."/>
            <person name="Micheletti S.J."/>
            <person name="Nasrallah M.E."/>
            <person name="Ortiz D."/>
            <person name="Piller C.R."/>
            <person name="Privatt S.R."/>
            <person name="Schneider S.L."/>
            <person name="Sharp S."/>
            <person name="Smith T.C."/>
            <person name="Stanton J.D."/>
            <person name="Ullery H.E."/>
            <person name="Wilson R.J."/>
            <person name="Serrano M.G."/>
            <person name="Buck G."/>
            <person name="Lee V."/>
            <person name="Wang Y."/>
            <person name="Carvalho R."/>
            <person name="Voegtly L."/>
            <person name="Shi R."/>
            <person name="Duckworth R."/>
            <person name="Johnson A."/>
            <person name="Loviza R."/>
            <person name="Walstead R."/>
            <person name="Shah Z."/>
            <person name="Kiflezghi M."/>
            <person name="Wade K."/>
            <person name="Ball S.L."/>
            <person name="Bradley K.W."/>
            <person name="Asai D.J."/>
            <person name="Bowman C.A."/>
            <person name="Russell D.A."/>
            <person name="Pope W.H."/>
            <person name="Jacobs-Sera D."/>
            <person name="Hendrix R.W."/>
            <person name="Hatfull G.F."/>
        </authorList>
    </citation>
    <scope>NUCLEOTIDE SEQUENCE [LARGE SCALE GENOMIC DNA]</scope>
    <source>
        <strain evidence="1 2">DSM 27648</strain>
    </source>
</reference>
<dbReference type="Gene3D" id="3.40.50.2300">
    <property type="match status" value="2"/>
</dbReference>
<protein>
    <submittedName>
        <fullName evidence="1">Serine/threonine protein kinase</fullName>
    </submittedName>
</protein>
<keyword evidence="1" id="KW-0723">Serine/threonine-protein kinase</keyword>
<keyword evidence="1" id="KW-0808">Transferase</keyword>
<dbReference type="GO" id="GO:0004674">
    <property type="term" value="F:protein serine/threonine kinase activity"/>
    <property type="evidence" value="ECO:0007669"/>
    <property type="project" value="UniProtKB-KW"/>
</dbReference>
<gene>
    <name evidence="1" type="ORF">AKJ09_02562</name>
</gene>
<sequence length="517" mass="55949">MHILRSLALGTSVVTTILIAGCSSILGIESNPSLDSDASTTGGAIGCVGTVYVRIASDFSGTATDIAIPHFWGVYDHLRELNETGGIGGCNIDLDVKDNNYTPAKTTEVVDNWRKTDPHWADVNTLFIFGTGPTTAAGPQLMSEKKIVIPGSYAGLLASPTPVNKDVTYNVLNAQYQSANFNEHKTSTGWPYVFFPATDYGTAIRLAIQAAWRLQPGRMAFAHETADKCAYCVEPLAAGASFMPSLQGMSLGRDLIIPQTSSEADAPKIHDAVVAYFTDAVNGEIAHFKSANATSWTYEPVTWLWSGNSVFASAILGKEVAAIQKQIDADPAVQAILAANKTKWKLRIMANNWGIGETTTTICGADCKGDFFYGLFPVPKYADLQNSSGMGNLIGLHETYARKDAATPPKAPITPRKPTDYQDVRYVQGYAAAVMWEKAMLRAIEKGSKNPAGEDLKNAFESFTQMDMNGMTAGPISFTPTDHRPQSNESIYRIDENGQLAFVDRYSLALVSEWLGY</sequence>
<dbReference type="PANTHER" id="PTHR47235:SF1">
    <property type="entry name" value="BLR6548 PROTEIN"/>
    <property type="match status" value="1"/>
</dbReference>
<name>A0A0K1PQU2_9BACT</name>
<dbReference type="EMBL" id="CP012333">
    <property type="protein sequence ID" value="AKU95898.1"/>
    <property type="molecule type" value="Genomic_DNA"/>
</dbReference>
<dbReference type="KEGG" id="llu:AKJ09_02562"/>